<comment type="caution">
    <text evidence="1">The sequence shown here is derived from an EMBL/GenBank/DDBJ whole genome shotgun (WGS) entry which is preliminary data.</text>
</comment>
<dbReference type="RefSeq" id="WP_063364814.1">
    <property type="nucleotide sequence ID" value="NZ_AQHB01000037.1"/>
</dbReference>
<accession>A0A166YAY4</accession>
<sequence>MYIQLVNLSILLLILATIKSANAKTKEYVFINIWDAYYQTTHMPKPQGKRIFLQPDINIDQASLEQFIDVHQEFANLTIDTNNQLTFKYQVRQTPTRVIVENGKVILKESLSTSPKITAYEMTNKQMATLSGKPLSISQIQHDYQVLFFSDSLCPFQHIPDCQQRIRQNNQLAINSPKNVLTIIKPFYADQASALSYKKRFDVNHHIVFDAQNQLFSHFKIRDLPYWIVQDATGKVVYRGNQVPKPHHLSL</sequence>
<keyword evidence="2" id="KW-1185">Reference proteome</keyword>
<dbReference type="Proteomes" id="UP000076643">
    <property type="component" value="Unassembled WGS sequence"/>
</dbReference>
<dbReference type="Gene3D" id="3.40.30.10">
    <property type="entry name" value="Glutaredoxin"/>
    <property type="match status" value="1"/>
</dbReference>
<organism evidence="1 2">
    <name type="scientific">Pseudoalteromonas luteoviolacea DSM 6061</name>
    <dbReference type="NCBI Taxonomy" id="1365250"/>
    <lineage>
        <taxon>Bacteria</taxon>
        <taxon>Pseudomonadati</taxon>
        <taxon>Pseudomonadota</taxon>
        <taxon>Gammaproteobacteria</taxon>
        <taxon>Alteromonadales</taxon>
        <taxon>Pseudoalteromonadaceae</taxon>
        <taxon>Pseudoalteromonas</taxon>
    </lineage>
</organism>
<dbReference type="PATRIC" id="fig|1365250.3.peg.1149"/>
<gene>
    <name evidence="1" type="ORF">N475_10395</name>
</gene>
<evidence type="ECO:0000313" key="2">
    <source>
        <dbReference type="Proteomes" id="UP000076643"/>
    </source>
</evidence>
<dbReference type="InterPro" id="IPR036249">
    <property type="entry name" value="Thioredoxin-like_sf"/>
</dbReference>
<reference evidence="1 2" key="1">
    <citation type="submission" date="2013-07" db="EMBL/GenBank/DDBJ databases">
        <title>Comparative Genomic and Metabolomic Analysis of Twelve Strains of Pseudoalteromonas luteoviolacea.</title>
        <authorList>
            <person name="Vynne N.G."/>
            <person name="Mansson M."/>
            <person name="Gram L."/>
        </authorList>
    </citation>
    <scope>NUCLEOTIDE SEQUENCE [LARGE SCALE GENOMIC DNA]</scope>
    <source>
        <strain evidence="1 2">DSM 6061</strain>
    </source>
</reference>
<evidence type="ECO:0008006" key="3">
    <source>
        <dbReference type="Google" id="ProtNLM"/>
    </source>
</evidence>
<dbReference type="SUPFAM" id="SSF52833">
    <property type="entry name" value="Thioredoxin-like"/>
    <property type="match status" value="1"/>
</dbReference>
<dbReference type="EMBL" id="AUYB01000085">
    <property type="protein sequence ID" value="KZN42075.1"/>
    <property type="molecule type" value="Genomic_DNA"/>
</dbReference>
<evidence type="ECO:0000313" key="1">
    <source>
        <dbReference type="EMBL" id="KZN42075.1"/>
    </source>
</evidence>
<dbReference type="AlphaFoldDB" id="A0A166YAY4"/>
<name>A0A166YAY4_9GAMM</name>
<protein>
    <recommendedName>
        <fullName evidence="3">Thioredoxin-like fold domain-containing protein</fullName>
    </recommendedName>
</protein>
<proteinExistence type="predicted"/>